<reference evidence="2" key="1">
    <citation type="submission" date="2022-10" db="EMBL/GenBank/DDBJ databases">
        <title>Chitinophaga sp. nov., isolated from soil.</title>
        <authorList>
            <person name="Jeon C.O."/>
        </authorList>
    </citation>
    <scope>NUCLEOTIDE SEQUENCE</scope>
    <source>
        <strain evidence="2">R8</strain>
    </source>
</reference>
<gene>
    <name evidence="2" type="ORF">MKQ68_17970</name>
</gene>
<evidence type="ECO:0000313" key="3">
    <source>
        <dbReference type="Proteomes" id="UP001162741"/>
    </source>
</evidence>
<dbReference type="EMBL" id="CP107006">
    <property type="protein sequence ID" value="UYQ91975.1"/>
    <property type="molecule type" value="Genomic_DNA"/>
</dbReference>
<sequence>MISAILFLGFGLKASVSVAGKYKCSNISMEMESKSSAEEGKNSKEDKSGRSSKKMCYFDVPNLHQLAYNPTTSEAHNRVYLLAIISEPYLSIPIEPPEMA</sequence>
<dbReference type="RefSeq" id="WP_244842111.1">
    <property type="nucleotide sequence ID" value="NZ_CP107006.1"/>
</dbReference>
<evidence type="ECO:0000313" key="2">
    <source>
        <dbReference type="EMBL" id="UYQ91975.1"/>
    </source>
</evidence>
<keyword evidence="3" id="KW-1185">Reference proteome</keyword>
<organism evidence="2 3">
    <name type="scientific">Chitinophaga horti</name>
    <dbReference type="NCBI Taxonomy" id="2920382"/>
    <lineage>
        <taxon>Bacteria</taxon>
        <taxon>Pseudomonadati</taxon>
        <taxon>Bacteroidota</taxon>
        <taxon>Chitinophagia</taxon>
        <taxon>Chitinophagales</taxon>
        <taxon>Chitinophagaceae</taxon>
        <taxon>Chitinophaga</taxon>
    </lineage>
</organism>
<feature type="compositionally biased region" description="Basic and acidic residues" evidence="1">
    <location>
        <begin position="31"/>
        <end position="49"/>
    </location>
</feature>
<name>A0ABY6IXF0_9BACT</name>
<feature type="region of interest" description="Disordered" evidence="1">
    <location>
        <begin position="30"/>
        <end position="52"/>
    </location>
</feature>
<dbReference type="Proteomes" id="UP001162741">
    <property type="component" value="Chromosome"/>
</dbReference>
<accession>A0ABY6IXF0</accession>
<protein>
    <submittedName>
        <fullName evidence="2">Uncharacterized protein</fullName>
    </submittedName>
</protein>
<proteinExistence type="predicted"/>
<evidence type="ECO:0000256" key="1">
    <source>
        <dbReference type="SAM" id="MobiDB-lite"/>
    </source>
</evidence>